<dbReference type="SUPFAM" id="SSF51905">
    <property type="entry name" value="FAD/NAD(P)-binding domain"/>
    <property type="match status" value="1"/>
</dbReference>
<evidence type="ECO:0000256" key="1">
    <source>
        <dbReference type="ARBA" id="ARBA00001974"/>
    </source>
</evidence>
<evidence type="ECO:0000256" key="4">
    <source>
        <dbReference type="ARBA" id="ARBA00023002"/>
    </source>
</evidence>
<dbReference type="PANTHER" id="PTHR43429:SF1">
    <property type="entry name" value="NAD(P)H SULFUR OXIDOREDUCTASE (COA-DEPENDENT)"/>
    <property type="match status" value="1"/>
</dbReference>
<dbReference type="GO" id="GO:0016491">
    <property type="term" value="F:oxidoreductase activity"/>
    <property type="evidence" value="ECO:0007669"/>
    <property type="project" value="UniProtKB-KW"/>
</dbReference>
<dbReference type="InterPro" id="IPR023753">
    <property type="entry name" value="FAD/NAD-binding_dom"/>
</dbReference>
<keyword evidence="2" id="KW-0285">Flavoprotein</keyword>
<dbReference type="InterPro" id="IPR050260">
    <property type="entry name" value="FAD-bd_OxRdtase"/>
</dbReference>
<keyword evidence="3" id="KW-0274">FAD</keyword>
<evidence type="ECO:0000256" key="3">
    <source>
        <dbReference type="ARBA" id="ARBA00022827"/>
    </source>
</evidence>
<dbReference type="PRINTS" id="PR00368">
    <property type="entry name" value="FADPNR"/>
</dbReference>
<sequence>MKYVIIGGDAAGMSAAMQIIRHEKSAEVTTLELGHIYSYGQCGLPYYISGDIASTSSLIARSVHTFRDQYGIDARTGVEVKMVDTIEKTVHGADVNTGAMIECQYDKLLIATGASPVMPDWEGRDLENIFTLKTIPDAEEIVNHIQKGTKRAVIIGGGYIGLETAEAFKKRDVDVTIIDRGSRLAKVFDQDMAQHIHDEAASQDIRVILNEDVIGFKGTHAVEKVKTNHGQYSADIVIVATGVKPNTDFLSDDIEKGANQAIKVNAYMETSISDVYAAGDCALQYHRI</sequence>
<evidence type="ECO:0000256" key="2">
    <source>
        <dbReference type="ARBA" id="ARBA00022630"/>
    </source>
</evidence>
<dbReference type="AlphaFoldDB" id="A0A4R2NG58"/>
<evidence type="ECO:0000313" key="8">
    <source>
        <dbReference type="Proteomes" id="UP000295416"/>
    </source>
</evidence>
<gene>
    <name evidence="7" type="ORF">EV207_1543</name>
</gene>
<dbReference type="InterPro" id="IPR036188">
    <property type="entry name" value="FAD/NAD-bd_sf"/>
</dbReference>
<keyword evidence="5" id="KW-0676">Redox-active center</keyword>
<keyword evidence="8" id="KW-1185">Reference proteome</keyword>
<comment type="caution">
    <text evidence="7">The sequence shown here is derived from an EMBL/GenBank/DDBJ whole genome shotgun (WGS) entry which is preliminary data.</text>
</comment>
<feature type="domain" description="FAD/NAD(P)-binding" evidence="6">
    <location>
        <begin position="1"/>
        <end position="282"/>
    </location>
</feature>
<comment type="cofactor">
    <cofactor evidence="1">
        <name>FAD</name>
        <dbReference type="ChEBI" id="CHEBI:57692"/>
    </cofactor>
</comment>
<dbReference type="Gene3D" id="3.50.50.60">
    <property type="entry name" value="FAD/NAD(P)-binding domain"/>
    <property type="match status" value="2"/>
</dbReference>
<evidence type="ECO:0000313" key="7">
    <source>
        <dbReference type="EMBL" id="TCP20241.1"/>
    </source>
</evidence>
<dbReference type="PANTHER" id="PTHR43429">
    <property type="entry name" value="PYRIDINE NUCLEOTIDE-DISULFIDE OXIDOREDUCTASE DOMAIN-CONTAINING"/>
    <property type="match status" value="1"/>
</dbReference>
<keyword evidence="4" id="KW-0560">Oxidoreductase</keyword>
<organism evidence="7 8">
    <name type="scientific">Scopulibacillus darangshiensis</name>
    <dbReference type="NCBI Taxonomy" id="442528"/>
    <lineage>
        <taxon>Bacteria</taxon>
        <taxon>Bacillati</taxon>
        <taxon>Bacillota</taxon>
        <taxon>Bacilli</taxon>
        <taxon>Bacillales</taxon>
        <taxon>Sporolactobacillaceae</taxon>
        <taxon>Scopulibacillus</taxon>
    </lineage>
</organism>
<name>A0A4R2NG58_9BACL</name>
<dbReference type="EMBL" id="SLXK01000054">
    <property type="protein sequence ID" value="TCP20241.1"/>
    <property type="molecule type" value="Genomic_DNA"/>
</dbReference>
<reference evidence="7 8" key="1">
    <citation type="submission" date="2019-03" db="EMBL/GenBank/DDBJ databases">
        <title>Genomic Encyclopedia of Type Strains, Phase IV (KMG-IV): sequencing the most valuable type-strain genomes for metagenomic binning, comparative biology and taxonomic classification.</title>
        <authorList>
            <person name="Goeker M."/>
        </authorList>
    </citation>
    <scope>NUCLEOTIDE SEQUENCE [LARGE SCALE GENOMIC DNA]</scope>
    <source>
        <strain evidence="7 8">DSM 19377</strain>
    </source>
</reference>
<evidence type="ECO:0000259" key="6">
    <source>
        <dbReference type="Pfam" id="PF07992"/>
    </source>
</evidence>
<accession>A0A4R2NG58</accession>
<protein>
    <submittedName>
        <fullName evidence="7">Pyridine nucleotide-disulfide oxidoreductase</fullName>
    </submittedName>
</protein>
<proteinExistence type="predicted"/>
<dbReference type="PRINTS" id="PR00411">
    <property type="entry name" value="PNDRDTASEI"/>
</dbReference>
<evidence type="ECO:0000256" key="5">
    <source>
        <dbReference type="ARBA" id="ARBA00023284"/>
    </source>
</evidence>
<dbReference type="Pfam" id="PF07992">
    <property type="entry name" value="Pyr_redox_2"/>
    <property type="match status" value="1"/>
</dbReference>
<dbReference type="Proteomes" id="UP000295416">
    <property type="component" value="Unassembled WGS sequence"/>
</dbReference>